<evidence type="ECO:0000313" key="1">
    <source>
        <dbReference type="EMBL" id="QIS79353.1"/>
    </source>
</evidence>
<name>A0A6H0DA28_9CAUD</name>
<gene>
    <name evidence="1" type="ORF">SSEM1_gp43</name>
</gene>
<sequence length="84" mass="9729">MSFADLEVKFAAEMLRLLETTDGKVPHSDKAFPLFKQSIEQYRKQMDELELAGIDFDEIERRNDEKLDAQEVIEDESDCDGCKI</sequence>
<reference evidence="1 2" key="1">
    <citation type="submission" date="2020-03" db="EMBL/GenBank/DDBJ databases">
        <title>Complete genome sequence of Pantoea agglomerans bacteriophage vB_PagM_SSEM1.</title>
        <authorList>
            <person name="Truncaite L."/>
            <person name="Alijosius L."/>
            <person name="Petrauskaite E."/>
            <person name="Simoliunas E."/>
        </authorList>
    </citation>
    <scope>NUCLEOTIDE SEQUENCE [LARGE SCALE GENOMIC DNA]</scope>
</reference>
<proteinExistence type="predicted"/>
<organism evidence="1 2">
    <name type="scientific">Pantoea phage vB_PagM_SSEM1</name>
    <dbReference type="NCBI Taxonomy" id="2721760"/>
    <lineage>
        <taxon>Viruses</taxon>
        <taxon>Duplodnaviria</taxon>
        <taxon>Heunggongvirae</taxon>
        <taxon>Uroviricota</taxon>
        <taxon>Caudoviricetes</taxon>
        <taxon>Chaseviridae</taxon>
        <taxon>Cleopatravirinae</taxon>
        <taxon>Loessnervirus</taxon>
        <taxon>Loessnervirus SSEM1</taxon>
    </lineage>
</organism>
<accession>A0A6H0DA28</accession>
<protein>
    <submittedName>
        <fullName evidence="1">Uncharacterized protein</fullName>
    </submittedName>
</protein>
<dbReference type="EMBL" id="MT230534">
    <property type="protein sequence ID" value="QIS79353.1"/>
    <property type="molecule type" value="Genomic_DNA"/>
</dbReference>
<evidence type="ECO:0000313" key="2">
    <source>
        <dbReference type="Proteomes" id="UP000502959"/>
    </source>
</evidence>
<dbReference type="Proteomes" id="UP000502959">
    <property type="component" value="Segment"/>
</dbReference>
<keyword evidence="2" id="KW-1185">Reference proteome</keyword>